<dbReference type="InterPro" id="IPR009057">
    <property type="entry name" value="Homeodomain-like_sf"/>
</dbReference>
<name>A0A9J7AV89_9PROT</name>
<dbReference type="KEGG" id="naci:NUH88_03260"/>
<dbReference type="RefSeq" id="WP_257769946.1">
    <property type="nucleotide sequence ID" value="NZ_CP102480.1"/>
</dbReference>
<sequence>MARGRPRKTDPDEALEQITRVFWEQGFEGASLGDLTEATGMAKPGLYAAFGDKEAMFAKALTHYFCDMGASLMENLVESPEPLVEVLRRYFVTVVEMARDPHCPSGCFVVNSLVDSGSMPRGLVALSREFDRRRRDAFRKRFRTALESGELPPDADADALADFFSSQVLALAVMVRADTEFDTVMRTIDIALSVLPERPEESRPD</sequence>
<dbReference type="SUPFAM" id="SSF48498">
    <property type="entry name" value="Tetracyclin repressor-like, C-terminal domain"/>
    <property type="match status" value="1"/>
</dbReference>
<evidence type="ECO:0000313" key="6">
    <source>
        <dbReference type="EMBL" id="UUX50722.1"/>
    </source>
</evidence>
<keyword evidence="3" id="KW-0804">Transcription</keyword>
<protein>
    <submittedName>
        <fullName evidence="6">TetR/AcrR family transcriptional regulator</fullName>
    </submittedName>
</protein>
<feature type="domain" description="HTH tetR-type" evidence="5">
    <location>
        <begin position="8"/>
        <end position="68"/>
    </location>
</feature>
<dbReference type="Pfam" id="PF16925">
    <property type="entry name" value="TetR_C_13"/>
    <property type="match status" value="1"/>
</dbReference>
<gene>
    <name evidence="6" type="ORF">NUH88_03260</name>
</gene>
<evidence type="ECO:0000256" key="2">
    <source>
        <dbReference type="ARBA" id="ARBA00023125"/>
    </source>
</evidence>
<dbReference type="Gene3D" id="1.10.10.60">
    <property type="entry name" value="Homeodomain-like"/>
    <property type="match status" value="1"/>
</dbReference>
<dbReference type="AlphaFoldDB" id="A0A9J7AV89"/>
<dbReference type="Gene3D" id="1.10.357.10">
    <property type="entry name" value="Tetracycline Repressor, domain 2"/>
    <property type="match status" value="1"/>
</dbReference>
<dbReference type="SUPFAM" id="SSF46689">
    <property type="entry name" value="Homeodomain-like"/>
    <property type="match status" value="1"/>
</dbReference>
<dbReference type="PANTHER" id="PTHR47506">
    <property type="entry name" value="TRANSCRIPTIONAL REGULATORY PROTEIN"/>
    <property type="match status" value="1"/>
</dbReference>
<dbReference type="EMBL" id="CP102480">
    <property type="protein sequence ID" value="UUX50722.1"/>
    <property type="molecule type" value="Genomic_DNA"/>
</dbReference>
<evidence type="ECO:0000256" key="1">
    <source>
        <dbReference type="ARBA" id="ARBA00023015"/>
    </source>
</evidence>
<dbReference type="InterPro" id="IPR001647">
    <property type="entry name" value="HTH_TetR"/>
</dbReference>
<keyword evidence="7" id="KW-1185">Reference proteome</keyword>
<proteinExistence type="predicted"/>
<accession>A0A9J7AV89</accession>
<evidence type="ECO:0000313" key="7">
    <source>
        <dbReference type="Proteomes" id="UP001060336"/>
    </source>
</evidence>
<dbReference type="PROSITE" id="PS50977">
    <property type="entry name" value="HTH_TETR_2"/>
    <property type="match status" value="1"/>
</dbReference>
<dbReference type="Proteomes" id="UP001060336">
    <property type="component" value="Chromosome"/>
</dbReference>
<dbReference type="Pfam" id="PF00440">
    <property type="entry name" value="TetR_N"/>
    <property type="match status" value="1"/>
</dbReference>
<keyword evidence="2 4" id="KW-0238">DNA-binding</keyword>
<feature type="DNA-binding region" description="H-T-H motif" evidence="4">
    <location>
        <begin position="31"/>
        <end position="50"/>
    </location>
</feature>
<dbReference type="GO" id="GO:0003677">
    <property type="term" value="F:DNA binding"/>
    <property type="evidence" value="ECO:0007669"/>
    <property type="project" value="UniProtKB-UniRule"/>
</dbReference>
<dbReference type="InterPro" id="IPR036271">
    <property type="entry name" value="Tet_transcr_reg_TetR-rel_C_sf"/>
</dbReference>
<keyword evidence="1" id="KW-0805">Transcription regulation</keyword>
<dbReference type="InterPro" id="IPR011075">
    <property type="entry name" value="TetR_C"/>
</dbReference>
<evidence type="ECO:0000256" key="4">
    <source>
        <dbReference type="PROSITE-ProRule" id="PRU00335"/>
    </source>
</evidence>
<reference evidence="6" key="1">
    <citation type="submission" date="2022-08" db="EMBL/GenBank/DDBJ databases">
        <title>Nisaea acidiphila sp. nov., isolated from a marine algal debris and emended description of the genus Nisaea Urios et al. 2008.</title>
        <authorList>
            <person name="Kwon K."/>
        </authorList>
    </citation>
    <scope>NUCLEOTIDE SEQUENCE</scope>
    <source>
        <strain evidence="6">MEBiC11861</strain>
    </source>
</reference>
<evidence type="ECO:0000256" key="3">
    <source>
        <dbReference type="ARBA" id="ARBA00023163"/>
    </source>
</evidence>
<evidence type="ECO:0000259" key="5">
    <source>
        <dbReference type="PROSITE" id="PS50977"/>
    </source>
</evidence>
<dbReference type="PANTHER" id="PTHR47506:SF1">
    <property type="entry name" value="HTH-TYPE TRANSCRIPTIONAL REGULATOR YJDC"/>
    <property type="match status" value="1"/>
</dbReference>
<organism evidence="6 7">
    <name type="scientific">Nisaea acidiphila</name>
    <dbReference type="NCBI Taxonomy" id="1862145"/>
    <lineage>
        <taxon>Bacteria</taxon>
        <taxon>Pseudomonadati</taxon>
        <taxon>Pseudomonadota</taxon>
        <taxon>Alphaproteobacteria</taxon>
        <taxon>Rhodospirillales</taxon>
        <taxon>Thalassobaculaceae</taxon>
        <taxon>Nisaea</taxon>
    </lineage>
</organism>